<dbReference type="STRING" id="74649.A0A2P6QR81"/>
<dbReference type="Proteomes" id="UP000238479">
    <property type="component" value="Chromosome 4"/>
</dbReference>
<keyword evidence="1" id="KW-0378">Hydrolase</keyword>
<evidence type="ECO:0000313" key="2">
    <source>
        <dbReference type="Proteomes" id="UP000238479"/>
    </source>
</evidence>
<dbReference type="Gramene" id="PRQ36690">
    <property type="protein sequence ID" value="PRQ36690"/>
    <property type="gene ID" value="RchiOBHm_Chr4g0394401"/>
</dbReference>
<evidence type="ECO:0000313" key="1">
    <source>
        <dbReference type="EMBL" id="PRQ36690.1"/>
    </source>
</evidence>
<name>A0A2P6QR81_ROSCH</name>
<dbReference type="EMBL" id="PDCK01000042">
    <property type="protein sequence ID" value="PRQ36690.1"/>
    <property type="molecule type" value="Genomic_DNA"/>
</dbReference>
<accession>A0A2P6QR81</accession>
<organism evidence="1 2">
    <name type="scientific">Rosa chinensis</name>
    <name type="common">China rose</name>
    <dbReference type="NCBI Taxonomy" id="74649"/>
    <lineage>
        <taxon>Eukaryota</taxon>
        <taxon>Viridiplantae</taxon>
        <taxon>Streptophyta</taxon>
        <taxon>Embryophyta</taxon>
        <taxon>Tracheophyta</taxon>
        <taxon>Spermatophyta</taxon>
        <taxon>Magnoliopsida</taxon>
        <taxon>eudicotyledons</taxon>
        <taxon>Gunneridae</taxon>
        <taxon>Pentapetalae</taxon>
        <taxon>rosids</taxon>
        <taxon>fabids</taxon>
        <taxon>Rosales</taxon>
        <taxon>Rosaceae</taxon>
        <taxon>Rosoideae</taxon>
        <taxon>Rosoideae incertae sedis</taxon>
        <taxon>Rosa</taxon>
    </lineage>
</organism>
<comment type="caution">
    <text evidence="1">The sequence shown here is derived from an EMBL/GenBank/DDBJ whole genome shotgun (WGS) entry which is preliminary data.</text>
</comment>
<reference evidence="1 2" key="1">
    <citation type="journal article" date="2018" name="Nat. Genet.">
        <title>The Rosa genome provides new insights in the design of modern roses.</title>
        <authorList>
            <person name="Bendahmane M."/>
        </authorList>
    </citation>
    <scope>NUCLEOTIDE SEQUENCE [LARGE SCALE GENOMIC DNA]</scope>
    <source>
        <strain evidence="2">cv. Old Blush</strain>
    </source>
</reference>
<dbReference type="AlphaFoldDB" id="A0A2P6QR81"/>
<dbReference type="EC" id="3.1.4.11" evidence="1"/>
<dbReference type="GO" id="GO:0004435">
    <property type="term" value="F:phosphatidylinositol-4,5-bisphosphate phospholipase C activity"/>
    <property type="evidence" value="ECO:0007669"/>
    <property type="project" value="UniProtKB-EC"/>
</dbReference>
<proteinExistence type="predicted"/>
<gene>
    <name evidence="1" type="ORF">RchiOBHm_Chr4g0394401</name>
</gene>
<sequence>MHKGANVEVFYPKRTLIVAKTLKVKAYMGNKWHLDFSQTHFHSFAPDFYTKVSKIRLCFSGNSRI</sequence>
<protein>
    <submittedName>
        <fullName evidence="1">Putative phosphoinositide phospholipase C</fullName>
        <ecNumber evidence="1">3.1.4.11</ecNumber>
    </submittedName>
</protein>
<keyword evidence="2" id="KW-1185">Reference proteome</keyword>